<sequence>MCALVRFELKTFLRRFFREEAESDPAETRKRTNADPFFHLVTSISIRLIRCYRQRTADLSLVWFRINAVDSAASDDVVLQADSADLYRPSDVCILRSCSAQLLPKRQTADPDAVPQLPVKIQKDSAADKHNNKKKARR</sequence>
<protein>
    <submittedName>
        <fullName evidence="2">Glycosyltransferase</fullName>
    </submittedName>
</protein>
<dbReference type="RefSeq" id="XP_012192511.1">
    <property type="nucleotide sequence ID" value="XM_012337121.1"/>
</dbReference>
<dbReference type="AlphaFoldDB" id="R9PC55"/>
<gene>
    <name evidence="2" type="ORF">PHSY_006519</name>
</gene>
<dbReference type="GeneID" id="24111790"/>
<name>R9PC55_PSEHS</name>
<dbReference type="HOGENOM" id="CLU_1856167_0_0_1"/>
<proteinExistence type="predicted"/>
<feature type="region of interest" description="Disordered" evidence="1">
    <location>
        <begin position="105"/>
        <end position="138"/>
    </location>
</feature>
<organism evidence="2 3">
    <name type="scientific">Pseudozyma hubeiensis (strain SY62)</name>
    <name type="common">Yeast</name>
    <dbReference type="NCBI Taxonomy" id="1305764"/>
    <lineage>
        <taxon>Eukaryota</taxon>
        <taxon>Fungi</taxon>
        <taxon>Dikarya</taxon>
        <taxon>Basidiomycota</taxon>
        <taxon>Ustilaginomycotina</taxon>
        <taxon>Ustilaginomycetes</taxon>
        <taxon>Ustilaginales</taxon>
        <taxon>Ustilaginaceae</taxon>
        <taxon>Pseudozyma</taxon>
    </lineage>
</organism>
<evidence type="ECO:0000313" key="3">
    <source>
        <dbReference type="Proteomes" id="UP000014071"/>
    </source>
</evidence>
<keyword evidence="2" id="KW-0808">Transferase</keyword>
<accession>R9PC55</accession>
<dbReference type="Proteomes" id="UP000014071">
    <property type="component" value="Unassembled WGS sequence"/>
</dbReference>
<keyword evidence="3" id="KW-1185">Reference proteome</keyword>
<dbReference type="EMBL" id="DF238821">
    <property type="protein sequence ID" value="GAC98924.1"/>
    <property type="molecule type" value="Genomic_DNA"/>
</dbReference>
<evidence type="ECO:0000313" key="2">
    <source>
        <dbReference type="EMBL" id="GAC98924.1"/>
    </source>
</evidence>
<evidence type="ECO:0000256" key="1">
    <source>
        <dbReference type="SAM" id="MobiDB-lite"/>
    </source>
</evidence>
<feature type="compositionally biased region" description="Basic and acidic residues" evidence="1">
    <location>
        <begin position="121"/>
        <end position="130"/>
    </location>
</feature>
<reference evidence="3" key="1">
    <citation type="journal article" date="2013" name="Genome Announc.">
        <title>Draft genome sequence of the basidiomycetous yeast-like fungus Pseudozyma hubeiensis SY62, which produces an abundant amount of the biosurfactant mannosylerythritol lipids.</title>
        <authorList>
            <person name="Konishi M."/>
            <person name="Hatada Y."/>
            <person name="Horiuchi J."/>
        </authorList>
    </citation>
    <scope>NUCLEOTIDE SEQUENCE [LARGE SCALE GENOMIC DNA]</scope>
    <source>
        <strain evidence="3">SY62</strain>
    </source>
</reference>
<dbReference type="GO" id="GO:0016740">
    <property type="term" value="F:transferase activity"/>
    <property type="evidence" value="ECO:0007669"/>
    <property type="project" value="UniProtKB-KW"/>
</dbReference>